<dbReference type="eggNOG" id="COG0515">
    <property type="taxonomic scope" value="Bacteria"/>
</dbReference>
<dbReference type="InterPro" id="IPR000719">
    <property type="entry name" value="Prot_kinase_dom"/>
</dbReference>
<evidence type="ECO:0000259" key="2">
    <source>
        <dbReference type="PROSITE" id="PS50011"/>
    </source>
</evidence>
<organism evidence="3 4">
    <name type="scientific">Amphibacillus xylanus (strain ATCC 51415 / DSM 6626 / JCM 7361 / LMG 17667 / NBRC 15112 / Ep01)</name>
    <dbReference type="NCBI Taxonomy" id="698758"/>
    <lineage>
        <taxon>Bacteria</taxon>
        <taxon>Bacillati</taxon>
        <taxon>Bacillota</taxon>
        <taxon>Bacilli</taxon>
        <taxon>Bacillales</taxon>
        <taxon>Bacillaceae</taxon>
        <taxon>Amphibacillus</taxon>
    </lineage>
</organism>
<dbReference type="STRING" id="698758.AXY_00790"/>
<evidence type="ECO:0000256" key="1">
    <source>
        <dbReference type="SAM" id="Phobius"/>
    </source>
</evidence>
<accession>K0J157</accession>
<feature type="domain" description="Protein kinase" evidence="2">
    <location>
        <begin position="16"/>
        <end position="298"/>
    </location>
</feature>
<keyword evidence="1" id="KW-0812">Transmembrane</keyword>
<proteinExistence type="predicted"/>
<feature type="transmembrane region" description="Helical" evidence="1">
    <location>
        <begin position="276"/>
        <end position="297"/>
    </location>
</feature>
<dbReference type="SUPFAM" id="SSF56112">
    <property type="entry name" value="Protein kinase-like (PK-like)"/>
    <property type="match status" value="1"/>
</dbReference>
<dbReference type="PANTHER" id="PTHR44167:SF31">
    <property type="entry name" value="PROTEIN CBG02007"/>
    <property type="match status" value="1"/>
</dbReference>
<evidence type="ECO:0000313" key="4">
    <source>
        <dbReference type="Proteomes" id="UP000006294"/>
    </source>
</evidence>
<reference evidence="3 4" key="1">
    <citation type="submission" date="2011-01" db="EMBL/GenBank/DDBJ databases">
        <title>Whole genome sequence of Amphibacillus xylinus NBRC 15112.</title>
        <authorList>
            <person name="Nakazawa H."/>
            <person name="Katano Y."/>
            <person name="Nakamura S."/>
            <person name="Sasagawa M."/>
            <person name="Fukada J."/>
            <person name="Arai T."/>
            <person name="Sasakura N."/>
            <person name="Mochizuki D."/>
            <person name="Hosoyama A."/>
            <person name="Harada K."/>
            <person name="Horikawa H."/>
            <person name="Kato Y."/>
            <person name="Harada T."/>
            <person name="Sasaki K."/>
            <person name="Sekiguchi M."/>
            <person name="Hodoyama M."/>
            <person name="Nishiko R."/>
            <person name="Narita H."/>
            <person name="Hanamaki A."/>
            <person name="Hata C."/>
            <person name="Konno Y."/>
            <person name="Niimura Y."/>
            <person name="Yamazaki S."/>
            <person name="Fujita N."/>
        </authorList>
    </citation>
    <scope>NUCLEOTIDE SEQUENCE [LARGE SCALE GENOMIC DNA]</scope>
    <source>
        <strain evidence="4">ATCC 51415 / DSM 6626 / JCM 7361 / LMG 17667 / NBRC 15112 / Ep01</strain>
    </source>
</reference>
<dbReference type="AlphaFoldDB" id="K0J157"/>
<sequence length="298" mass="34314">MPVGSQIIGKWNKQTYTILRLLGKGAIGAVYLVKNRDGQFAALKISDQIASISSEVNVLKKLTKVHGSTPGPSLFDTDDWISRSGQSYPFYTMEYVHGERLDQFISSKGIDWLAVLLCQLLSELEKLHQLGFVLGDLKIDNLIVTKSPIRLRFIDVGGVTSFGRSVKEYTDFYDRGYWKFGDRKAEPKYDLFSLAMVAIHCVYPNQFKKTDQPRRQLLNKLKQSKSLANYQLFLERALLGKYKSCFEMKRDLEKYHLRRMQRRQPNQSLANYDNQVSWIEIVILSMISLITGLISYLF</sequence>
<dbReference type="InterPro" id="IPR011009">
    <property type="entry name" value="Kinase-like_dom_sf"/>
</dbReference>
<dbReference type="GO" id="GO:0005524">
    <property type="term" value="F:ATP binding"/>
    <property type="evidence" value="ECO:0007669"/>
    <property type="project" value="InterPro"/>
</dbReference>
<keyword evidence="1" id="KW-0472">Membrane</keyword>
<dbReference type="GO" id="GO:0004674">
    <property type="term" value="F:protein serine/threonine kinase activity"/>
    <property type="evidence" value="ECO:0007669"/>
    <property type="project" value="TreeGrafter"/>
</dbReference>
<dbReference type="SMART" id="SM00220">
    <property type="entry name" value="S_TKc"/>
    <property type="match status" value="1"/>
</dbReference>
<gene>
    <name evidence="3" type="ordered locus">AXY_00790</name>
</gene>
<dbReference type="Gene3D" id="1.10.510.10">
    <property type="entry name" value="Transferase(Phosphotransferase) domain 1"/>
    <property type="match status" value="1"/>
</dbReference>
<dbReference type="Proteomes" id="UP000006294">
    <property type="component" value="Chromosome"/>
</dbReference>
<dbReference type="EMBL" id="AP012050">
    <property type="protein sequence ID" value="BAM46211.1"/>
    <property type="molecule type" value="Genomic_DNA"/>
</dbReference>
<dbReference type="Pfam" id="PF00069">
    <property type="entry name" value="Pkinase"/>
    <property type="match status" value="1"/>
</dbReference>
<dbReference type="HOGENOM" id="CLU_074074_0_0_9"/>
<protein>
    <recommendedName>
        <fullName evidence="2">Protein kinase domain-containing protein</fullName>
    </recommendedName>
</protein>
<dbReference type="KEGG" id="axl:AXY_00790"/>
<keyword evidence="4" id="KW-1185">Reference proteome</keyword>
<evidence type="ECO:0000313" key="3">
    <source>
        <dbReference type="EMBL" id="BAM46211.1"/>
    </source>
</evidence>
<dbReference type="GO" id="GO:0005737">
    <property type="term" value="C:cytoplasm"/>
    <property type="evidence" value="ECO:0007669"/>
    <property type="project" value="TreeGrafter"/>
</dbReference>
<name>K0J157_AMPXN</name>
<dbReference type="PANTHER" id="PTHR44167">
    <property type="entry name" value="OVARIAN-SPECIFIC SERINE/THREONINE-PROTEIN KINASE LOK-RELATED"/>
    <property type="match status" value="1"/>
</dbReference>
<keyword evidence="1" id="KW-1133">Transmembrane helix</keyword>
<dbReference type="PROSITE" id="PS50011">
    <property type="entry name" value="PROTEIN_KINASE_DOM"/>
    <property type="match status" value="1"/>
</dbReference>